<gene>
    <name evidence="1" type="ORF">ROHU_029055</name>
</gene>
<sequence>MAESRGFSVELIHTDVFNCLQMCPDRYFTNKQQPRAAFDKGSGQFQSVSQETHIFSKMGGLNHELRQANYPLLGLEDGRGAISGRRVTGGVRERLETGLSVGGGDASRFLTQERRGRSPVPPFLIALAASAISCRCTGLKTPLSCLFGQRRKCGVPEKHKGGKRGCRHD</sequence>
<evidence type="ECO:0000313" key="1">
    <source>
        <dbReference type="EMBL" id="RXN13296.1"/>
    </source>
</evidence>
<organism evidence="1 2">
    <name type="scientific">Labeo rohita</name>
    <name type="common">Indian major carp</name>
    <name type="synonym">Cyprinus rohita</name>
    <dbReference type="NCBI Taxonomy" id="84645"/>
    <lineage>
        <taxon>Eukaryota</taxon>
        <taxon>Metazoa</taxon>
        <taxon>Chordata</taxon>
        <taxon>Craniata</taxon>
        <taxon>Vertebrata</taxon>
        <taxon>Euteleostomi</taxon>
        <taxon>Actinopterygii</taxon>
        <taxon>Neopterygii</taxon>
        <taxon>Teleostei</taxon>
        <taxon>Ostariophysi</taxon>
        <taxon>Cypriniformes</taxon>
        <taxon>Cyprinidae</taxon>
        <taxon>Labeoninae</taxon>
        <taxon>Labeonini</taxon>
        <taxon>Labeo</taxon>
    </lineage>
</organism>
<evidence type="ECO:0000313" key="2">
    <source>
        <dbReference type="Proteomes" id="UP000290572"/>
    </source>
</evidence>
<proteinExistence type="predicted"/>
<name>A0A498M1E0_LABRO</name>
<dbReference type="AlphaFoldDB" id="A0A498M1E0"/>
<keyword evidence="2" id="KW-1185">Reference proteome</keyword>
<protein>
    <submittedName>
        <fullName evidence="1">Uncharacterized protein</fullName>
    </submittedName>
</protein>
<comment type="caution">
    <text evidence="1">The sequence shown here is derived from an EMBL/GenBank/DDBJ whole genome shotgun (WGS) entry which is preliminary data.</text>
</comment>
<reference evidence="1 2" key="1">
    <citation type="submission" date="2018-03" db="EMBL/GenBank/DDBJ databases">
        <title>Draft genome sequence of Rohu Carp (Labeo rohita).</title>
        <authorList>
            <person name="Das P."/>
            <person name="Kushwaha B."/>
            <person name="Joshi C.G."/>
            <person name="Kumar D."/>
            <person name="Nagpure N.S."/>
            <person name="Sahoo L."/>
            <person name="Das S.P."/>
            <person name="Bit A."/>
            <person name="Patnaik S."/>
            <person name="Meher P.K."/>
            <person name="Jayasankar P."/>
            <person name="Koringa P.G."/>
            <person name="Patel N.V."/>
            <person name="Hinsu A.T."/>
            <person name="Kumar R."/>
            <person name="Pandey M."/>
            <person name="Agarwal S."/>
            <person name="Srivastava S."/>
            <person name="Singh M."/>
            <person name="Iquebal M.A."/>
            <person name="Jaiswal S."/>
            <person name="Angadi U.B."/>
            <person name="Kumar N."/>
            <person name="Raza M."/>
            <person name="Shah T.M."/>
            <person name="Rai A."/>
            <person name="Jena J.K."/>
        </authorList>
    </citation>
    <scope>NUCLEOTIDE SEQUENCE [LARGE SCALE GENOMIC DNA]</scope>
    <source>
        <strain evidence="1">DASCIFA01</strain>
        <tissue evidence="1">Testis</tissue>
    </source>
</reference>
<accession>A0A498M1E0</accession>
<dbReference type="EMBL" id="QBIY01012990">
    <property type="protein sequence ID" value="RXN13296.1"/>
    <property type="molecule type" value="Genomic_DNA"/>
</dbReference>
<dbReference type="Proteomes" id="UP000290572">
    <property type="component" value="Unassembled WGS sequence"/>
</dbReference>